<organism evidence="1 2">
    <name type="scientific">Hibiscus sabdariffa</name>
    <name type="common">roselle</name>
    <dbReference type="NCBI Taxonomy" id="183260"/>
    <lineage>
        <taxon>Eukaryota</taxon>
        <taxon>Viridiplantae</taxon>
        <taxon>Streptophyta</taxon>
        <taxon>Embryophyta</taxon>
        <taxon>Tracheophyta</taxon>
        <taxon>Spermatophyta</taxon>
        <taxon>Magnoliopsida</taxon>
        <taxon>eudicotyledons</taxon>
        <taxon>Gunneridae</taxon>
        <taxon>Pentapetalae</taxon>
        <taxon>rosids</taxon>
        <taxon>malvids</taxon>
        <taxon>Malvales</taxon>
        <taxon>Malvaceae</taxon>
        <taxon>Malvoideae</taxon>
        <taxon>Hibiscus</taxon>
    </lineage>
</organism>
<dbReference type="EMBL" id="JBBPBN010000042">
    <property type="protein sequence ID" value="KAK8997797.1"/>
    <property type="molecule type" value="Genomic_DNA"/>
</dbReference>
<gene>
    <name evidence="1" type="ORF">V6N11_012335</name>
</gene>
<evidence type="ECO:0000313" key="2">
    <source>
        <dbReference type="Proteomes" id="UP001396334"/>
    </source>
</evidence>
<reference evidence="1 2" key="1">
    <citation type="journal article" date="2024" name="G3 (Bethesda)">
        <title>Genome assembly of Hibiscus sabdariffa L. provides insights into metabolisms of medicinal natural products.</title>
        <authorList>
            <person name="Kim T."/>
        </authorList>
    </citation>
    <scope>NUCLEOTIDE SEQUENCE [LARGE SCALE GENOMIC DNA]</scope>
    <source>
        <strain evidence="1">TK-2024</strain>
        <tissue evidence="1">Old leaves</tissue>
    </source>
</reference>
<name>A0ABR2QAS7_9ROSI</name>
<accession>A0ABR2QAS7</accession>
<protein>
    <submittedName>
        <fullName evidence="1">Uncharacterized protein</fullName>
    </submittedName>
</protein>
<keyword evidence="2" id="KW-1185">Reference proteome</keyword>
<dbReference type="Proteomes" id="UP001396334">
    <property type="component" value="Unassembled WGS sequence"/>
</dbReference>
<comment type="caution">
    <text evidence="1">The sequence shown here is derived from an EMBL/GenBank/DDBJ whole genome shotgun (WGS) entry which is preliminary data.</text>
</comment>
<sequence length="94" mass="10603">MAKLDCGCVVRVMRNTISQCHDDLAVRLSDRRHRILAVMRGFSKIFSSFSISQTKKKREKWSSVALTDSAHRSDTGGDKGDDCYDLSREALSCF</sequence>
<evidence type="ECO:0000313" key="1">
    <source>
        <dbReference type="EMBL" id="KAK8997797.1"/>
    </source>
</evidence>
<proteinExistence type="predicted"/>